<evidence type="ECO:0000313" key="3">
    <source>
        <dbReference type="Proteomes" id="UP000552587"/>
    </source>
</evidence>
<accession>A0A7W3U242</accession>
<dbReference type="PROSITE" id="PS51257">
    <property type="entry name" value="PROKAR_LIPOPROTEIN"/>
    <property type="match status" value="1"/>
</dbReference>
<feature type="chain" id="PRO_5030859661" evidence="1">
    <location>
        <begin position="20"/>
        <end position="264"/>
    </location>
</feature>
<protein>
    <submittedName>
        <fullName evidence="2">DUF3011 domain-containing protein</fullName>
    </submittedName>
</protein>
<organism evidence="2 3">
    <name type="scientific">Marilutibacter penaei</name>
    <dbReference type="NCBI Taxonomy" id="2759900"/>
    <lineage>
        <taxon>Bacteria</taxon>
        <taxon>Pseudomonadati</taxon>
        <taxon>Pseudomonadota</taxon>
        <taxon>Gammaproteobacteria</taxon>
        <taxon>Lysobacterales</taxon>
        <taxon>Lysobacteraceae</taxon>
        <taxon>Marilutibacter</taxon>
    </lineage>
</organism>
<dbReference type="AlphaFoldDB" id="A0A7W3U242"/>
<gene>
    <name evidence="2" type="ORF">H4F99_03580</name>
</gene>
<comment type="caution">
    <text evidence="2">The sequence shown here is derived from an EMBL/GenBank/DDBJ whole genome shotgun (WGS) entry which is preliminary data.</text>
</comment>
<dbReference type="RefSeq" id="WP_182668348.1">
    <property type="nucleotide sequence ID" value="NZ_JACHTE010000002.1"/>
</dbReference>
<keyword evidence="3" id="KW-1185">Reference proteome</keyword>
<proteinExistence type="predicted"/>
<dbReference type="Proteomes" id="UP000552587">
    <property type="component" value="Unassembled WGS sequence"/>
</dbReference>
<reference evidence="2 3" key="1">
    <citation type="submission" date="2020-07" db="EMBL/GenBank/DDBJ databases">
        <authorList>
            <person name="Xu S."/>
            <person name="Li A."/>
        </authorList>
    </citation>
    <scope>NUCLEOTIDE SEQUENCE [LARGE SCALE GENOMIC DNA]</scope>
    <source>
        <strain evidence="2 3">SG-8</strain>
    </source>
</reference>
<name>A0A7W3U242_9GAMM</name>
<dbReference type="Pfam" id="PF11218">
    <property type="entry name" value="DUF3011"/>
    <property type="match status" value="1"/>
</dbReference>
<dbReference type="InterPro" id="IPR021381">
    <property type="entry name" value="DUF3011"/>
</dbReference>
<evidence type="ECO:0000256" key="1">
    <source>
        <dbReference type="SAM" id="SignalP"/>
    </source>
</evidence>
<feature type="signal peptide" evidence="1">
    <location>
        <begin position="1"/>
        <end position="19"/>
    </location>
</feature>
<evidence type="ECO:0000313" key="2">
    <source>
        <dbReference type="EMBL" id="MBB1087566.1"/>
    </source>
</evidence>
<dbReference type="EMBL" id="JACHTE010000002">
    <property type="protein sequence ID" value="MBB1087566.1"/>
    <property type="molecule type" value="Genomic_DNA"/>
</dbReference>
<sequence>MRRWWYGCAVLLLACSGCAMGPFFGGGYPSYPSGGYPDGPGRAYPGDPYLGGGFDPVFLCESRDNRTRRCHADTRGGVRLHRQLSNTACVRGQSWGIERDGVWVSGGCRAEFITGQGYGGGAPGGGTGLVRCESNDMGTRRCPADTRRGVRLVNRLSSSPCVEGQNWGAGNGEIWVTRGCRAEFAVGGGGGGGGGHRPPPVPPSQVIRCESEDKRQRRCPANVARNVTLVRQLSNSPCIRGSTWDWDRSGVWVSSGCRAEFSIR</sequence>
<keyword evidence="1" id="KW-0732">Signal</keyword>